<evidence type="ECO:0000256" key="10">
    <source>
        <dbReference type="SAM" id="MobiDB-lite"/>
    </source>
</evidence>
<reference evidence="11" key="1">
    <citation type="journal article" date="2010" name="Science">
        <title>Plasticity of animal genome architecture unmasked by rapid evolution of a pelagic tunicate.</title>
        <authorList>
            <person name="Denoeud F."/>
            <person name="Henriet S."/>
            <person name="Mungpakdee S."/>
            <person name="Aury J.M."/>
            <person name="Da Silva C."/>
            <person name="Brinkmann H."/>
            <person name="Mikhaleva J."/>
            <person name="Olsen L.C."/>
            <person name="Jubin C."/>
            <person name="Canestro C."/>
            <person name="Bouquet J.M."/>
            <person name="Danks G."/>
            <person name="Poulain J."/>
            <person name="Campsteijn C."/>
            <person name="Adamski M."/>
            <person name="Cross I."/>
            <person name="Yadetie F."/>
            <person name="Muffato M."/>
            <person name="Louis A."/>
            <person name="Butcher S."/>
            <person name="Tsagkogeorga G."/>
            <person name="Konrad A."/>
            <person name="Singh S."/>
            <person name="Jensen M.F."/>
            <person name="Cong E.H."/>
            <person name="Eikeseth-Otteraa H."/>
            <person name="Noel B."/>
            <person name="Anthouard V."/>
            <person name="Porcel B.M."/>
            <person name="Kachouri-Lafond R."/>
            <person name="Nishino A."/>
            <person name="Ugolini M."/>
            <person name="Chourrout P."/>
            <person name="Nishida H."/>
            <person name="Aasland R."/>
            <person name="Huzurbazar S."/>
            <person name="Westhof E."/>
            <person name="Delsuc F."/>
            <person name="Lehrach H."/>
            <person name="Reinhardt R."/>
            <person name="Weissenbach J."/>
            <person name="Roy S.W."/>
            <person name="Artiguenave F."/>
            <person name="Postlethwait J.H."/>
            <person name="Manak J.R."/>
            <person name="Thompson E.M."/>
            <person name="Jaillon O."/>
            <person name="Du Pasquier L."/>
            <person name="Boudinot P."/>
            <person name="Liberles D.A."/>
            <person name="Volff J.N."/>
            <person name="Philippe H."/>
            <person name="Lenhard B."/>
            <person name="Roest Crollius H."/>
            <person name="Wincker P."/>
            <person name="Chourrout D."/>
        </authorList>
    </citation>
    <scope>NUCLEOTIDE SEQUENCE [LARGE SCALE GENOMIC DNA]</scope>
</reference>
<dbReference type="GO" id="GO:0006364">
    <property type="term" value="P:rRNA processing"/>
    <property type="evidence" value="ECO:0007669"/>
    <property type="project" value="UniProtKB-UniRule"/>
</dbReference>
<dbReference type="EMBL" id="FN653032">
    <property type="protein sequence ID" value="CBY08627.1"/>
    <property type="molecule type" value="Genomic_DNA"/>
</dbReference>
<keyword evidence="6 9" id="KW-0808">Transferase</keyword>
<dbReference type="GO" id="GO:0033553">
    <property type="term" value="C:rDNA heterochromatin"/>
    <property type="evidence" value="ECO:0007669"/>
    <property type="project" value="TreeGrafter"/>
</dbReference>
<dbReference type="Gene3D" id="1.10.10.2150">
    <property type="entry name" value="Ribosomal RNA-processing protein 8, N-terminal domain"/>
    <property type="match status" value="1"/>
</dbReference>
<dbReference type="GO" id="GO:0032259">
    <property type="term" value="P:methylation"/>
    <property type="evidence" value="ECO:0007669"/>
    <property type="project" value="UniProtKB-KW"/>
</dbReference>
<evidence type="ECO:0000256" key="4">
    <source>
        <dbReference type="ARBA" id="ARBA00022552"/>
    </source>
</evidence>
<dbReference type="Proteomes" id="UP000001307">
    <property type="component" value="Unassembled WGS sequence"/>
</dbReference>
<dbReference type="GO" id="GO:0008168">
    <property type="term" value="F:methyltransferase activity"/>
    <property type="evidence" value="ECO:0007669"/>
    <property type="project" value="UniProtKB-KW"/>
</dbReference>
<feature type="compositionally biased region" description="Basic residues" evidence="10">
    <location>
        <begin position="10"/>
        <end position="19"/>
    </location>
</feature>
<comment type="subcellular location">
    <subcellularLocation>
        <location evidence="1 9">Nucleus</location>
        <location evidence="1 9">Nucleolus</location>
    </subcellularLocation>
</comment>
<dbReference type="AlphaFoldDB" id="E4XAB4"/>
<dbReference type="GO" id="GO:0000183">
    <property type="term" value="P:rDNA heterochromatin formation"/>
    <property type="evidence" value="ECO:0007669"/>
    <property type="project" value="TreeGrafter"/>
</dbReference>
<evidence type="ECO:0000256" key="2">
    <source>
        <dbReference type="ARBA" id="ARBA00006301"/>
    </source>
</evidence>
<proteinExistence type="inferred from homology"/>
<evidence type="ECO:0000256" key="8">
    <source>
        <dbReference type="ARBA" id="ARBA00023242"/>
    </source>
</evidence>
<keyword evidence="8 9" id="KW-0539">Nucleus</keyword>
<dbReference type="GO" id="GO:0005730">
    <property type="term" value="C:nucleolus"/>
    <property type="evidence" value="ECO:0007669"/>
    <property type="project" value="UniProtKB-SubCell"/>
</dbReference>
<dbReference type="GO" id="GO:0046015">
    <property type="term" value="P:regulation of transcription by glucose"/>
    <property type="evidence" value="ECO:0007669"/>
    <property type="project" value="TreeGrafter"/>
</dbReference>
<evidence type="ECO:0000256" key="6">
    <source>
        <dbReference type="ARBA" id="ARBA00022679"/>
    </source>
</evidence>
<evidence type="ECO:0000256" key="9">
    <source>
        <dbReference type="RuleBase" id="RU365074"/>
    </source>
</evidence>
<dbReference type="GO" id="GO:0005677">
    <property type="term" value="C:chromatin silencing complex"/>
    <property type="evidence" value="ECO:0007669"/>
    <property type="project" value="TreeGrafter"/>
</dbReference>
<feature type="compositionally biased region" description="Basic and acidic residues" evidence="10">
    <location>
        <begin position="74"/>
        <end position="100"/>
    </location>
</feature>
<feature type="compositionally biased region" description="Basic and acidic residues" evidence="10">
    <location>
        <begin position="20"/>
        <end position="58"/>
    </location>
</feature>
<dbReference type="Gene3D" id="3.40.50.150">
    <property type="entry name" value="Vaccinia Virus protein VP39"/>
    <property type="match status" value="1"/>
</dbReference>
<gene>
    <name evidence="11" type="ORF">GSOID_T00005209001</name>
</gene>
<comment type="similarity">
    <text evidence="2 9">Belongs to the methyltransferase superfamily. RRP8 family.</text>
</comment>
<keyword evidence="7 9" id="KW-0949">S-adenosyl-L-methionine</keyword>
<dbReference type="OrthoDB" id="10258825at2759"/>
<feature type="region of interest" description="Disordered" evidence="10">
    <location>
        <begin position="1"/>
        <end position="116"/>
    </location>
</feature>
<dbReference type="CDD" id="cd02440">
    <property type="entry name" value="AdoMet_MTases"/>
    <property type="match status" value="1"/>
</dbReference>
<keyword evidence="4 9" id="KW-0698">rRNA processing</keyword>
<dbReference type="PANTHER" id="PTHR12787:SF0">
    <property type="entry name" value="RIBOSOMAL RNA-PROCESSING PROTEIN 8"/>
    <property type="match status" value="1"/>
</dbReference>
<dbReference type="SUPFAM" id="SSF53335">
    <property type="entry name" value="S-adenosyl-L-methionine-dependent methyltransferases"/>
    <property type="match status" value="1"/>
</dbReference>
<dbReference type="EC" id="2.1.1.-" evidence="9"/>
<protein>
    <recommendedName>
        <fullName evidence="3 9">Ribosomal RNA-processing protein 8</fullName>
        <ecNumber evidence="9">2.1.1.-</ecNumber>
    </recommendedName>
</protein>
<dbReference type="InParanoid" id="E4XAB4"/>
<dbReference type="PANTHER" id="PTHR12787">
    <property type="entry name" value="RIBOSOMAL RNA-PROCESSING PROTEIN 8"/>
    <property type="match status" value="1"/>
</dbReference>
<evidence type="ECO:0000313" key="12">
    <source>
        <dbReference type="Proteomes" id="UP000001307"/>
    </source>
</evidence>
<feature type="compositionally biased region" description="Basic residues" evidence="10">
    <location>
        <begin position="59"/>
        <end position="73"/>
    </location>
</feature>
<keyword evidence="12" id="KW-1185">Reference proteome</keyword>
<dbReference type="GO" id="GO:0042149">
    <property type="term" value="P:cellular response to glucose starvation"/>
    <property type="evidence" value="ECO:0007669"/>
    <property type="project" value="TreeGrafter"/>
</dbReference>
<evidence type="ECO:0000256" key="5">
    <source>
        <dbReference type="ARBA" id="ARBA00022603"/>
    </source>
</evidence>
<name>E4XAB4_OIKDI</name>
<organism evidence="11">
    <name type="scientific">Oikopleura dioica</name>
    <name type="common">Tunicate</name>
    <dbReference type="NCBI Taxonomy" id="34765"/>
    <lineage>
        <taxon>Eukaryota</taxon>
        <taxon>Metazoa</taxon>
        <taxon>Chordata</taxon>
        <taxon>Tunicata</taxon>
        <taxon>Appendicularia</taxon>
        <taxon>Copelata</taxon>
        <taxon>Oikopleuridae</taxon>
        <taxon>Oikopleura</taxon>
    </lineage>
</organism>
<dbReference type="InterPro" id="IPR007823">
    <property type="entry name" value="RRP8"/>
</dbReference>
<keyword evidence="5 9" id="KW-0489">Methyltransferase</keyword>
<accession>E4XAB4</accession>
<evidence type="ECO:0000256" key="3">
    <source>
        <dbReference type="ARBA" id="ARBA00020203"/>
    </source>
</evidence>
<dbReference type="Pfam" id="PF05148">
    <property type="entry name" value="Methyltransf_8"/>
    <property type="match status" value="1"/>
</dbReference>
<dbReference type="InterPro" id="IPR042036">
    <property type="entry name" value="RRP8_N"/>
</dbReference>
<evidence type="ECO:0000256" key="1">
    <source>
        <dbReference type="ARBA" id="ARBA00004604"/>
    </source>
</evidence>
<dbReference type="InterPro" id="IPR029063">
    <property type="entry name" value="SAM-dependent_MTases_sf"/>
</dbReference>
<comment type="function">
    <text evidence="9">Probable methyltransferase required to silence rDNA.</text>
</comment>
<sequence length="354" mass="40857">MTEENGGKVTKNKSRKNKFKNPDWKEKQKLKGEHIKEILVEKLKKNEQKVDKKKEILQKKKSKKALKKEKLKKKIDNGEKPAKTPQKKPEIVQEKQPDKESESEEQDTSSSNPFAALEDNEEVVDLKVENPARARRRALKEKLETQLKAAEFRFINEQLYRSDDKSCKKILSGDAAKIYHEGFAKQVEKWPINPVNLIIEYIAKKLPKNHIIVDMGCGEAKLSSSLKHKVHSFDLVKHNERVIACDVRKTPLETNEVDAVVFCLALMAERVDDFIKEANRILKTGGKLFIAEVKSRLENEKKFKKALGAYGFTMVSENDSNTHFTLLVLKKFRDIDQKTKLPALNFRACQYKKR</sequence>
<evidence type="ECO:0000256" key="7">
    <source>
        <dbReference type="ARBA" id="ARBA00022691"/>
    </source>
</evidence>
<evidence type="ECO:0000313" key="11">
    <source>
        <dbReference type="EMBL" id="CBY08627.1"/>
    </source>
</evidence>